<dbReference type="PANTHER" id="PTHR46889:SF4">
    <property type="entry name" value="TRANSPOSASE INSO FOR INSERTION SEQUENCE ELEMENT IS911B-RELATED"/>
    <property type="match status" value="1"/>
</dbReference>
<dbReference type="Pfam" id="PF13333">
    <property type="entry name" value="rve_2"/>
    <property type="match status" value="1"/>
</dbReference>
<proteinExistence type="predicted"/>
<keyword evidence="4" id="KW-1185">Reference proteome</keyword>
<dbReference type="SUPFAM" id="SSF53098">
    <property type="entry name" value="Ribonuclease H-like"/>
    <property type="match status" value="1"/>
</dbReference>
<dbReference type="InterPro" id="IPR048020">
    <property type="entry name" value="Transpos_IS3"/>
</dbReference>
<dbReference type="NCBIfam" id="NF033516">
    <property type="entry name" value="transpos_IS3"/>
    <property type="match status" value="1"/>
</dbReference>
<dbReference type="Pfam" id="PF00665">
    <property type="entry name" value="rve"/>
    <property type="match status" value="1"/>
</dbReference>
<name>A0A1I0HJ69_9FIRM</name>
<evidence type="ECO:0000256" key="1">
    <source>
        <dbReference type="ARBA" id="ARBA00002286"/>
    </source>
</evidence>
<dbReference type="STRING" id="426128.SAMN05660297_03657"/>
<evidence type="ECO:0000259" key="2">
    <source>
        <dbReference type="PROSITE" id="PS50994"/>
    </source>
</evidence>
<dbReference type="Gene3D" id="3.30.420.10">
    <property type="entry name" value="Ribonuclease H-like superfamily/Ribonuclease H"/>
    <property type="match status" value="1"/>
</dbReference>
<dbReference type="InterPro" id="IPR025948">
    <property type="entry name" value="HTH-like_dom"/>
</dbReference>
<dbReference type="InterPro" id="IPR012337">
    <property type="entry name" value="RNaseH-like_sf"/>
</dbReference>
<dbReference type="GO" id="GO:0003676">
    <property type="term" value="F:nucleic acid binding"/>
    <property type="evidence" value="ECO:0007669"/>
    <property type="project" value="InterPro"/>
</dbReference>
<reference evidence="3 4" key="1">
    <citation type="submission" date="2016-10" db="EMBL/GenBank/DDBJ databases">
        <authorList>
            <person name="de Groot N.N."/>
        </authorList>
    </citation>
    <scope>NUCLEOTIDE SEQUENCE [LARGE SCALE GENOMIC DNA]</scope>
    <source>
        <strain evidence="3 4">DSM 18979</strain>
    </source>
</reference>
<accession>A0A1I0HJ69</accession>
<dbReference type="InterPro" id="IPR001584">
    <property type="entry name" value="Integrase_cat-core"/>
</dbReference>
<dbReference type="GO" id="GO:0015074">
    <property type="term" value="P:DNA integration"/>
    <property type="evidence" value="ECO:0007669"/>
    <property type="project" value="InterPro"/>
</dbReference>
<comment type="function">
    <text evidence="1">Involved in the transposition of the insertion sequence.</text>
</comment>
<protein>
    <submittedName>
        <fullName evidence="3">Transposase InsO and inactivated derivatives</fullName>
    </submittedName>
</protein>
<evidence type="ECO:0000313" key="3">
    <source>
        <dbReference type="EMBL" id="SET83873.1"/>
    </source>
</evidence>
<dbReference type="EMBL" id="FOHU01000053">
    <property type="protein sequence ID" value="SET83873.1"/>
    <property type="molecule type" value="Genomic_DNA"/>
</dbReference>
<dbReference type="Proteomes" id="UP000199568">
    <property type="component" value="Unassembled WGS sequence"/>
</dbReference>
<evidence type="ECO:0000313" key="4">
    <source>
        <dbReference type="Proteomes" id="UP000199568"/>
    </source>
</evidence>
<dbReference type="Pfam" id="PF13276">
    <property type="entry name" value="HTH_21"/>
    <property type="match status" value="1"/>
</dbReference>
<dbReference type="InterPro" id="IPR050900">
    <property type="entry name" value="Transposase_IS3/IS150/IS904"/>
</dbReference>
<dbReference type="PROSITE" id="PS50994">
    <property type="entry name" value="INTEGRASE"/>
    <property type="match status" value="1"/>
</dbReference>
<dbReference type="InterPro" id="IPR036397">
    <property type="entry name" value="RNaseH_sf"/>
</dbReference>
<gene>
    <name evidence="3" type="ORF">SAMN05660297_03657</name>
</gene>
<sequence length="268" mass="31861">MLCDIAGVSRSGYYKWMNRKETEIEAENKILIKEMVKLYEKVNGIYGYRRLKRNLNKRFGKKFNHKRIYRLMKIIGLKSVIRRKKKRYIKSTPQHVAENILNRDFKAQSPNQKWLTDVTEFKYGNNQKAYLSAILDLYDRSIVAYVLGHSNNNQLVFKTLDKALAFSPGARPLFHSDRGFQYTSKQFKKKLDEAKITQSMSRVGKCIDNGPMEGFFGIIKCEKYYLKSYKTFEELNDAINEYMYFYNYERLQEKLNDQSPMEYRRLVA</sequence>
<dbReference type="AlphaFoldDB" id="A0A1I0HJ69"/>
<dbReference type="PANTHER" id="PTHR46889">
    <property type="entry name" value="TRANSPOSASE INSF FOR INSERTION SEQUENCE IS3B-RELATED"/>
    <property type="match status" value="1"/>
</dbReference>
<organism evidence="3 4">
    <name type="scientific">Natronincola peptidivorans</name>
    <dbReference type="NCBI Taxonomy" id="426128"/>
    <lineage>
        <taxon>Bacteria</taxon>
        <taxon>Bacillati</taxon>
        <taxon>Bacillota</taxon>
        <taxon>Clostridia</taxon>
        <taxon>Peptostreptococcales</taxon>
        <taxon>Natronincolaceae</taxon>
        <taxon>Natronincola</taxon>
    </lineage>
</organism>
<feature type="domain" description="Integrase catalytic" evidence="2">
    <location>
        <begin position="106"/>
        <end position="268"/>
    </location>
</feature>